<gene>
    <name evidence="1" type="ORF">AB4876_09490</name>
</gene>
<reference evidence="1 2" key="1">
    <citation type="journal article" date="2011" name="Int. J. Syst. Evol. Microbiol.">
        <title>Zhongshania antarctica gen. nov., sp. nov. and Zhongshania guokunii sp. nov., gammaproteobacteria respectively isolated from coastal attached (fast) ice and surface seawater of the Antarctic.</title>
        <authorList>
            <person name="Li H.J."/>
            <person name="Zhang X.Y."/>
            <person name="Chen C.X."/>
            <person name="Zhang Y.J."/>
            <person name="Gao Z.M."/>
            <person name="Yu Y."/>
            <person name="Chen X.L."/>
            <person name="Chen B."/>
            <person name="Zhang Y.Z."/>
        </authorList>
    </citation>
    <scope>NUCLEOTIDE SEQUENCE [LARGE SCALE GENOMIC DNA]</scope>
    <source>
        <strain evidence="1 2">ZS6-22T</strain>
    </source>
</reference>
<evidence type="ECO:0000313" key="2">
    <source>
        <dbReference type="Proteomes" id="UP001557485"/>
    </source>
</evidence>
<evidence type="ECO:0000313" key="1">
    <source>
        <dbReference type="EMBL" id="MEX1669145.1"/>
    </source>
</evidence>
<dbReference type="Proteomes" id="UP001557485">
    <property type="component" value="Unassembled WGS sequence"/>
</dbReference>
<protein>
    <recommendedName>
        <fullName evidence="3">DUF3168 domain-containing protein</fullName>
    </recommendedName>
</protein>
<keyword evidence="2" id="KW-1185">Reference proteome</keyword>
<organism evidence="1 2">
    <name type="scientific">Zhongshania guokunii</name>
    <dbReference type="NCBI Taxonomy" id="641783"/>
    <lineage>
        <taxon>Bacteria</taxon>
        <taxon>Pseudomonadati</taxon>
        <taxon>Pseudomonadota</taxon>
        <taxon>Gammaproteobacteria</taxon>
        <taxon>Cellvibrionales</taxon>
        <taxon>Spongiibacteraceae</taxon>
        <taxon>Zhongshania</taxon>
    </lineage>
</organism>
<evidence type="ECO:0008006" key="3">
    <source>
        <dbReference type="Google" id="ProtNLM"/>
    </source>
</evidence>
<comment type="caution">
    <text evidence="1">The sequence shown here is derived from an EMBL/GenBank/DDBJ whole genome shotgun (WGS) entry which is preliminary data.</text>
</comment>
<dbReference type="EMBL" id="JBFRYA010000007">
    <property type="protein sequence ID" value="MEX1669145.1"/>
    <property type="molecule type" value="Genomic_DNA"/>
</dbReference>
<name>A0ABV3U5Y4_9GAMM</name>
<dbReference type="RefSeq" id="WP_368381416.1">
    <property type="nucleotide sequence ID" value="NZ_JBFRYA010000007.1"/>
</dbReference>
<sequence>MTIENAVRAYIIAQLPGTTVVRTSADPSLALPFVLLTTDDDEETRTTGVTLNSKQLELTVDCWAATPASAAELADQIKSVFRDYVGNFGGYQIMFSRFFNSFDSRDGEAAQFARSFTLLLTYQEV</sequence>
<proteinExistence type="predicted"/>
<accession>A0ABV3U5Y4</accession>